<evidence type="ECO:0000313" key="3">
    <source>
        <dbReference type="Proteomes" id="UP001497482"/>
    </source>
</evidence>
<keyword evidence="3" id="KW-1185">Reference proteome</keyword>
<evidence type="ECO:0000313" key="2">
    <source>
        <dbReference type="EMBL" id="CAL1584205.1"/>
    </source>
</evidence>
<dbReference type="EMBL" id="OZ035838">
    <property type="protein sequence ID" value="CAL1584205.1"/>
    <property type="molecule type" value="Genomic_DNA"/>
</dbReference>
<sequence length="200" mass="22657">MLGLPPRHVLDSGLHTLKYFCSPDGQTWVHKMNPHGCEDLHLFVDLIKRLLDMDPDSRRLQIIPSSTHPSALKLMTQSLILQSLPIIQDVPALEILTQNTTCHLVLYHLRHHWFLIPHHRTKSLNTLKLSPTCGQKRKREDVEEGSGIRKKRAKEDVLIRNTSGELCDGDVQPLSSHVVSAPRKQEARSGSPMDQSQLPN</sequence>
<accession>A0AAV2K8F1</accession>
<organism evidence="2 3">
    <name type="scientific">Knipowitschia caucasica</name>
    <name type="common">Caucasian dwarf goby</name>
    <name type="synonym">Pomatoschistus caucasicus</name>
    <dbReference type="NCBI Taxonomy" id="637954"/>
    <lineage>
        <taxon>Eukaryota</taxon>
        <taxon>Metazoa</taxon>
        <taxon>Chordata</taxon>
        <taxon>Craniata</taxon>
        <taxon>Vertebrata</taxon>
        <taxon>Euteleostomi</taxon>
        <taxon>Actinopterygii</taxon>
        <taxon>Neopterygii</taxon>
        <taxon>Teleostei</taxon>
        <taxon>Neoteleostei</taxon>
        <taxon>Acanthomorphata</taxon>
        <taxon>Gobiaria</taxon>
        <taxon>Gobiiformes</taxon>
        <taxon>Gobioidei</taxon>
        <taxon>Gobiidae</taxon>
        <taxon>Gobiinae</taxon>
        <taxon>Knipowitschia</taxon>
    </lineage>
</organism>
<reference evidence="2 3" key="1">
    <citation type="submission" date="2024-04" db="EMBL/GenBank/DDBJ databases">
        <authorList>
            <person name="Waldvogel A.-M."/>
            <person name="Schoenle A."/>
        </authorList>
    </citation>
    <scope>NUCLEOTIDE SEQUENCE [LARGE SCALE GENOMIC DNA]</scope>
</reference>
<dbReference type="AlphaFoldDB" id="A0AAV2K8F1"/>
<gene>
    <name evidence="2" type="ORF">KC01_LOCUS14576</name>
</gene>
<protein>
    <submittedName>
        <fullName evidence="2">Uncharacterized protein</fullName>
    </submittedName>
</protein>
<name>A0AAV2K8F1_KNICA</name>
<feature type="region of interest" description="Disordered" evidence="1">
    <location>
        <begin position="133"/>
        <end position="200"/>
    </location>
</feature>
<dbReference type="Proteomes" id="UP001497482">
    <property type="component" value="Chromosome 16"/>
</dbReference>
<proteinExistence type="predicted"/>
<evidence type="ECO:0000256" key="1">
    <source>
        <dbReference type="SAM" id="MobiDB-lite"/>
    </source>
</evidence>